<evidence type="ECO:0000259" key="10">
    <source>
        <dbReference type="PROSITE" id="PS01124"/>
    </source>
</evidence>
<dbReference type="SUPFAM" id="SSF46689">
    <property type="entry name" value="Homeodomain-like"/>
    <property type="match status" value="1"/>
</dbReference>
<dbReference type="SMART" id="SM00342">
    <property type="entry name" value="HTH_ARAC"/>
    <property type="match status" value="1"/>
</dbReference>
<dbReference type="InterPro" id="IPR033479">
    <property type="entry name" value="dCache_1"/>
</dbReference>
<dbReference type="InterPro" id="IPR018060">
    <property type="entry name" value="HTH_AraC"/>
</dbReference>
<dbReference type="InterPro" id="IPR018062">
    <property type="entry name" value="HTH_AraC-typ_CS"/>
</dbReference>
<dbReference type="PRINTS" id="PR00032">
    <property type="entry name" value="HTHARAC"/>
</dbReference>
<sequence length="781" mass="89920">MERVQNKRLFNAIAILSMVLFLLVFSSIFLTYMIFNGQLGKQLTATNMELLKQQEHKLELALQNIDKLTIQLLNSDEIVRFFEYELNEQESRNNMFRISNFITNVINSNDYIFSIDLYSYTKQRLVSGNTLTEQDLLQDFQWITQFRQFDGYSNWMPTRKIQLNRSNYPIYRNVTTLVRTYPLIHSPAGRKGAVAVNIKEDVLHGLIRNSTEEEAGQTFVIDKEGVVVLHGDKSKLGKDISEFPYISRIIGDGEADGQFSADVEQVASSVFYVQADYSGWTIVRVVPEVQFTRPLAAIRNGLLVLAVVLFVVATASAAAVGRWTFKPVNRFIMAMTKHLTVPQKNGSVRKYTDEFQYFESTVQDILQDREQLHRQVNESKPFIKWQLLTDLLSGNRKSMPALQSFMNRVGVRLHTGRYIVMSVEFDNRNDIPTPRDLQLYSYALCNVAEELMNAESLGIAAETGNGKCAVIMSFDRTDDADRHMMRAVAVADLMKGFVQEYFNRTITVGIGDSVDELKDLQLSYKQSLEALRYKLVMGGNSIITPEEMASEPSPKFYRLYAMTDGILASVKLQDAEKMRQQVRKWFESFAEHNVPPEMIVQLVVQCLMKAATAAAEIGVESERMFPEQPMYERLSQYEQLEQLEQFTALAMENFIGLIQQKRSGRERNEVIDKVLLYLQEHYMRNDLSLNLLASEFRISVSHLSKLFKEQKECNFIDYLMELRMNKAKELLSETEEKIRDIAERVGYTNVNSFVRIFKKITGLTPTEYRERAYEESAKIDL</sequence>
<gene>
    <name evidence="11" type="ORF">J2T15_004636</name>
</gene>
<keyword evidence="2" id="KW-1003">Cell membrane</keyword>
<dbReference type="PANTHER" id="PTHR43280:SF28">
    <property type="entry name" value="HTH-TYPE TRANSCRIPTIONAL ACTIVATOR RHAS"/>
    <property type="match status" value="1"/>
</dbReference>
<dbReference type="PROSITE" id="PS01124">
    <property type="entry name" value="HTH_ARAC_FAMILY_2"/>
    <property type="match status" value="1"/>
</dbReference>
<evidence type="ECO:0000256" key="8">
    <source>
        <dbReference type="ARBA" id="ARBA00023163"/>
    </source>
</evidence>
<evidence type="ECO:0000256" key="2">
    <source>
        <dbReference type="ARBA" id="ARBA00022475"/>
    </source>
</evidence>
<keyword evidence="4 9" id="KW-1133">Transmembrane helix</keyword>
<evidence type="ECO:0000256" key="9">
    <source>
        <dbReference type="SAM" id="Phobius"/>
    </source>
</evidence>
<dbReference type="CDD" id="cd12912">
    <property type="entry name" value="PDC2_MCP_like"/>
    <property type="match status" value="1"/>
</dbReference>
<evidence type="ECO:0000256" key="5">
    <source>
        <dbReference type="ARBA" id="ARBA00023015"/>
    </source>
</evidence>
<evidence type="ECO:0000313" key="11">
    <source>
        <dbReference type="EMBL" id="MDQ0115178.1"/>
    </source>
</evidence>
<proteinExistence type="predicted"/>
<evidence type="ECO:0000256" key="4">
    <source>
        <dbReference type="ARBA" id="ARBA00022989"/>
    </source>
</evidence>
<dbReference type="Proteomes" id="UP001229346">
    <property type="component" value="Unassembled WGS sequence"/>
</dbReference>
<keyword evidence="8" id="KW-0804">Transcription</keyword>
<dbReference type="EMBL" id="JAUSSU010000010">
    <property type="protein sequence ID" value="MDQ0115178.1"/>
    <property type="molecule type" value="Genomic_DNA"/>
</dbReference>
<dbReference type="InterPro" id="IPR020449">
    <property type="entry name" value="Tscrpt_reg_AraC-type_HTH"/>
</dbReference>
<keyword evidence="7 9" id="KW-0472">Membrane</keyword>
<protein>
    <submittedName>
        <fullName evidence="11">AraC-like DNA-binding protein</fullName>
    </submittedName>
</protein>
<keyword evidence="6" id="KW-0238">DNA-binding</keyword>
<dbReference type="Gene3D" id="3.30.450.20">
    <property type="entry name" value="PAS domain"/>
    <property type="match status" value="1"/>
</dbReference>
<dbReference type="InterPro" id="IPR041522">
    <property type="entry name" value="CdaR_GGDEF"/>
</dbReference>
<evidence type="ECO:0000313" key="12">
    <source>
        <dbReference type="Proteomes" id="UP001229346"/>
    </source>
</evidence>
<dbReference type="Pfam" id="PF02743">
    <property type="entry name" value="dCache_1"/>
    <property type="match status" value="1"/>
</dbReference>
<feature type="transmembrane region" description="Helical" evidence="9">
    <location>
        <begin position="12"/>
        <end position="35"/>
    </location>
</feature>
<feature type="domain" description="HTH araC/xylS-type" evidence="10">
    <location>
        <begin position="672"/>
        <end position="771"/>
    </location>
</feature>
<name>A0ABT9U854_PAEHA</name>
<dbReference type="InterPro" id="IPR009057">
    <property type="entry name" value="Homeodomain-like_sf"/>
</dbReference>
<keyword evidence="12" id="KW-1185">Reference proteome</keyword>
<evidence type="ECO:0000256" key="7">
    <source>
        <dbReference type="ARBA" id="ARBA00023136"/>
    </source>
</evidence>
<keyword evidence="5" id="KW-0805">Transcription regulation</keyword>
<evidence type="ECO:0000256" key="3">
    <source>
        <dbReference type="ARBA" id="ARBA00022692"/>
    </source>
</evidence>
<comment type="caution">
    <text evidence="11">The sequence shown here is derived from an EMBL/GenBank/DDBJ whole genome shotgun (WGS) entry which is preliminary data.</text>
</comment>
<dbReference type="Pfam" id="PF17853">
    <property type="entry name" value="GGDEF_2"/>
    <property type="match status" value="1"/>
</dbReference>
<reference evidence="11 12" key="1">
    <citation type="submission" date="2023-07" db="EMBL/GenBank/DDBJ databases">
        <title>Sorghum-associated microbial communities from plants grown in Nebraska, USA.</title>
        <authorList>
            <person name="Schachtman D."/>
        </authorList>
    </citation>
    <scope>NUCLEOTIDE SEQUENCE [LARGE SCALE GENOMIC DNA]</scope>
    <source>
        <strain evidence="11 12">CC482</strain>
    </source>
</reference>
<dbReference type="Pfam" id="PF12833">
    <property type="entry name" value="HTH_18"/>
    <property type="match status" value="1"/>
</dbReference>
<dbReference type="PROSITE" id="PS00041">
    <property type="entry name" value="HTH_ARAC_FAMILY_1"/>
    <property type="match status" value="1"/>
</dbReference>
<organism evidence="11 12">
    <name type="scientific">Paenibacillus harenae</name>
    <dbReference type="NCBI Taxonomy" id="306543"/>
    <lineage>
        <taxon>Bacteria</taxon>
        <taxon>Bacillati</taxon>
        <taxon>Bacillota</taxon>
        <taxon>Bacilli</taxon>
        <taxon>Bacillales</taxon>
        <taxon>Paenibacillaceae</taxon>
        <taxon>Paenibacillus</taxon>
    </lineage>
</organism>
<evidence type="ECO:0000256" key="1">
    <source>
        <dbReference type="ARBA" id="ARBA00004651"/>
    </source>
</evidence>
<comment type="subcellular location">
    <subcellularLocation>
        <location evidence="1">Cell membrane</location>
        <topology evidence="1">Multi-pass membrane protein</topology>
    </subcellularLocation>
</comment>
<dbReference type="RefSeq" id="WP_307206603.1">
    <property type="nucleotide sequence ID" value="NZ_JAUSSU010000010.1"/>
</dbReference>
<dbReference type="PANTHER" id="PTHR43280">
    <property type="entry name" value="ARAC-FAMILY TRANSCRIPTIONAL REGULATOR"/>
    <property type="match status" value="1"/>
</dbReference>
<dbReference type="Gene3D" id="1.10.10.60">
    <property type="entry name" value="Homeodomain-like"/>
    <property type="match status" value="2"/>
</dbReference>
<accession>A0ABT9U854</accession>
<evidence type="ECO:0000256" key="6">
    <source>
        <dbReference type="ARBA" id="ARBA00023125"/>
    </source>
</evidence>
<keyword evidence="3 9" id="KW-0812">Transmembrane</keyword>